<organism evidence="2 3">
    <name type="scientific">Mortierella hygrophila</name>
    <dbReference type="NCBI Taxonomy" id="979708"/>
    <lineage>
        <taxon>Eukaryota</taxon>
        <taxon>Fungi</taxon>
        <taxon>Fungi incertae sedis</taxon>
        <taxon>Mucoromycota</taxon>
        <taxon>Mortierellomycotina</taxon>
        <taxon>Mortierellomycetes</taxon>
        <taxon>Mortierellales</taxon>
        <taxon>Mortierellaceae</taxon>
        <taxon>Mortierella</taxon>
    </lineage>
</organism>
<keyword evidence="3" id="KW-1185">Reference proteome</keyword>
<proteinExistence type="predicted"/>
<name>A0A9P6K6J3_9FUNG</name>
<accession>A0A9P6K6J3</accession>
<dbReference type="AlphaFoldDB" id="A0A9P6K6J3"/>
<dbReference type="EMBL" id="JAAAXW010000027">
    <property type="protein sequence ID" value="KAF9548649.1"/>
    <property type="molecule type" value="Genomic_DNA"/>
</dbReference>
<gene>
    <name evidence="2" type="ORF">EC957_005888</name>
</gene>
<feature type="region of interest" description="Disordered" evidence="1">
    <location>
        <begin position="1"/>
        <end position="65"/>
    </location>
</feature>
<comment type="caution">
    <text evidence="2">The sequence shown here is derived from an EMBL/GenBank/DDBJ whole genome shotgun (WGS) entry which is preliminary data.</text>
</comment>
<dbReference type="Proteomes" id="UP000723463">
    <property type="component" value="Unassembled WGS sequence"/>
</dbReference>
<evidence type="ECO:0000313" key="3">
    <source>
        <dbReference type="Proteomes" id="UP000723463"/>
    </source>
</evidence>
<evidence type="ECO:0000313" key="2">
    <source>
        <dbReference type="EMBL" id="KAF9548649.1"/>
    </source>
</evidence>
<feature type="compositionally biased region" description="Polar residues" evidence="1">
    <location>
        <begin position="40"/>
        <end position="50"/>
    </location>
</feature>
<reference evidence="2" key="1">
    <citation type="journal article" date="2020" name="Fungal Divers.">
        <title>Resolving the Mortierellaceae phylogeny through synthesis of multi-gene phylogenetics and phylogenomics.</title>
        <authorList>
            <person name="Vandepol N."/>
            <person name="Liber J."/>
            <person name="Desiro A."/>
            <person name="Na H."/>
            <person name="Kennedy M."/>
            <person name="Barry K."/>
            <person name="Grigoriev I.V."/>
            <person name="Miller A.N."/>
            <person name="O'Donnell K."/>
            <person name="Stajich J.E."/>
            <person name="Bonito G."/>
        </authorList>
    </citation>
    <scope>NUCLEOTIDE SEQUENCE</scope>
    <source>
        <strain evidence="2">NRRL 2591</strain>
    </source>
</reference>
<protein>
    <submittedName>
        <fullName evidence="2">Uncharacterized protein</fullName>
    </submittedName>
</protein>
<sequence length="139" mass="15970">MGAPSPVFRRDRDKTRPAASTFQISSNTKSSRFDYRHNQPRIQCSPSSTPKKAPHPVHNIRATTTNDCSSGTVTAASLNKRLAKKLSPEIARDIKRLVDWPMTMDEAKKHRELLMKERKYFVTTINEDVFERPFNLCEH</sequence>
<feature type="compositionally biased region" description="Polar residues" evidence="1">
    <location>
        <begin position="18"/>
        <end position="30"/>
    </location>
</feature>
<evidence type="ECO:0000256" key="1">
    <source>
        <dbReference type="SAM" id="MobiDB-lite"/>
    </source>
</evidence>